<keyword evidence="1" id="KW-0805">Transcription regulation</keyword>
<dbReference type="PROSITE" id="PS50042">
    <property type="entry name" value="CNMP_BINDING_3"/>
    <property type="match status" value="1"/>
</dbReference>
<sequence length="257" mass="29362">MKSIFQLSEQHRAVLMSNPWFAGLPEELREDIMARGQLRTLMPDECLCRRGEDPKGWYAVLEGAIRLSSVSCEGQESVMHFYDPGSWLGDLAMIDGLPRAYDSYAHLPSVLLQIRLADFVELQQRHPVFRQQLLELQCRRVRYLLSIYEAASTQALEKRLASRLLILALGFGSNTSDGVVSIALHLPQETLAQLLGASRQRINQVLKQWEADGMIEQKYGRITLLDKPRLERLAEECERPLREFGYDVPFGSARQFI</sequence>
<dbReference type="InterPro" id="IPR036390">
    <property type="entry name" value="WH_DNA-bd_sf"/>
</dbReference>
<dbReference type="EMBL" id="JAELYA010000002">
    <property type="protein sequence ID" value="MBO3275158.1"/>
    <property type="molecule type" value="Genomic_DNA"/>
</dbReference>
<keyword evidence="7" id="KW-1185">Reference proteome</keyword>
<dbReference type="PROSITE" id="PS51063">
    <property type="entry name" value="HTH_CRP_2"/>
    <property type="match status" value="1"/>
</dbReference>
<protein>
    <submittedName>
        <fullName evidence="6">Crp/Fnr family transcriptional regulator</fullName>
    </submittedName>
</protein>
<proteinExistence type="predicted"/>
<evidence type="ECO:0000313" key="7">
    <source>
        <dbReference type="Proteomes" id="UP000669060"/>
    </source>
</evidence>
<dbReference type="CDD" id="cd00038">
    <property type="entry name" value="CAP_ED"/>
    <property type="match status" value="1"/>
</dbReference>
<comment type="caution">
    <text evidence="6">The sequence shown here is derived from an EMBL/GenBank/DDBJ whole genome shotgun (WGS) entry which is preliminary data.</text>
</comment>
<feature type="domain" description="HTH crp-type" evidence="5">
    <location>
        <begin position="154"/>
        <end position="228"/>
    </location>
</feature>
<dbReference type="Gene3D" id="1.10.10.10">
    <property type="entry name" value="Winged helix-like DNA-binding domain superfamily/Winged helix DNA-binding domain"/>
    <property type="match status" value="1"/>
</dbReference>
<dbReference type="InterPro" id="IPR014710">
    <property type="entry name" value="RmlC-like_jellyroll"/>
</dbReference>
<evidence type="ECO:0000259" key="4">
    <source>
        <dbReference type="PROSITE" id="PS50042"/>
    </source>
</evidence>
<dbReference type="Pfam" id="PF13545">
    <property type="entry name" value="HTH_Crp_2"/>
    <property type="match status" value="1"/>
</dbReference>
<evidence type="ECO:0000259" key="5">
    <source>
        <dbReference type="PROSITE" id="PS51063"/>
    </source>
</evidence>
<evidence type="ECO:0000256" key="1">
    <source>
        <dbReference type="ARBA" id="ARBA00023015"/>
    </source>
</evidence>
<dbReference type="InterPro" id="IPR036388">
    <property type="entry name" value="WH-like_DNA-bd_sf"/>
</dbReference>
<keyword evidence="2" id="KW-0238">DNA-binding</keyword>
<evidence type="ECO:0000256" key="2">
    <source>
        <dbReference type="ARBA" id="ARBA00023125"/>
    </source>
</evidence>
<dbReference type="SUPFAM" id="SSF46785">
    <property type="entry name" value="Winged helix' DNA-binding domain"/>
    <property type="match status" value="1"/>
</dbReference>
<dbReference type="SMART" id="SM00419">
    <property type="entry name" value="HTH_CRP"/>
    <property type="match status" value="1"/>
</dbReference>
<dbReference type="InterPro" id="IPR018490">
    <property type="entry name" value="cNMP-bd_dom_sf"/>
</dbReference>
<dbReference type="SMART" id="SM00100">
    <property type="entry name" value="cNMP"/>
    <property type="match status" value="1"/>
</dbReference>
<dbReference type="InterPro" id="IPR000595">
    <property type="entry name" value="cNMP-bd_dom"/>
</dbReference>
<dbReference type="Pfam" id="PF00027">
    <property type="entry name" value="cNMP_binding"/>
    <property type="match status" value="1"/>
</dbReference>
<name>A0ABS3TPR3_9PSED</name>
<evidence type="ECO:0000256" key="3">
    <source>
        <dbReference type="ARBA" id="ARBA00023163"/>
    </source>
</evidence>
<dbReference type="Proteomes" id="UP000669060">
    <property type="component" value="Unassembled WGS sequence"/>
</dbReference>
<organism evidence="6 7">
    <name type="scientific">Pseudomonas schmalbachii</name>
    <dbReference type="NCBI Taxonomy" id="2816993"/>
    <lineage>
        <taxon>Bacteria</taxon>
        <taxon>Pseudomonadati</taxon>
        <taxon>Pseudomonadota</taxon>
        <taxon>Gammaproteobacteria</taxon>
        <taxon>Pseudomonadales</taxon>
        <taxon>Pseudomonadaceae</taxon>
        <taxon>Pseudomonas</taxon>
    </lineage>
</organism>
<feature type="domain" description="Cyclic nucleotide-binding" evidence="4">
    <location>
        <begin position="20"/>
        <end position="140"/>
    </location>
</feature>
<accession>A0ABS3TPR3</accession>
<dbReference type="Gene3D" id="2.60.120.10">
    <property type="entry name" value="Jelly Rolls"/>
    <property type="match status" value="1"/>
</dbReference>
<evidence type="ECO:0000313" key="6">
    <source>
        <dbReference type="EMBL" id="MBO3275158.1"/>
    </source>
</evidence>
<dbReference type="InterPro" id="IPR012318">
    <property type="entry name" value="HTH_CRP"/>
</dbReference>
<dbReference type="PANTHER" id="PTHR24567:SF74">
    <property type="entry name" value="HTH-TYPE TRANSCRIPTIONAL REGULATOR ARCR"/>
    <property type="match status" value="1"/>
</dbReference>
<dbReference type="RefSeq" id="WP_208312995.1">
    <property type="nucleotide sequence ID" value="NZ_JAELYA010000002.1"/>
</dbReference>
<dbReference type="PANTHER" id="PTHR24567">
    <property type="entry name" value="CRP FAMILY TRANSCRIPTIONAL REGULATORY PROTEIN"/>
    <property type="match status" value="1"/>
</dbReference>
<keyword evidence="3" id="KW-0804">Transcription</keyword>
<dbReference type="InterPro" id="IPR050397">
    <property type="entry name" value="Env_Response_Regulators"/>
</dbReference>
<reference evidence="6 7" key="1">
    <citation type="submission" date="2020-12" db="EMBL/GenBank/DDBJ databases">
        <title>Pseudomonas schmalbachii sp. nov. isolated from millipede gut.</title>
        <authorList>
            <person name="Shelomi M."/>
        </authorList>
    </citation>
    <scope>NUCLEOTIDE SEQUENCE [LARGE SCALE GENOMIC DNA]</scope>
    <source>
        <strain evidence="6 7">Milli4</strain>
    </source>
</reference>
<gene>
    <name evidence="6" type="ORF">JFY56_07975</name>
</gene>
<dbReference type="SUPFAM" id="SSF51206">
    <property type="entry name" value="cAMP-binding domain-like"/>
    <property type="match status" value="1"/>
</dbReference>